<name>A0A6H5I9D1_9HYME</name>
<gene>
    <name evidence="2" type="ORF">TBRA_LOCUS6465</name>
</gene>
<reference evidence="2 3" key="1">
    <citation type="submission" date="2020-02" db="EMBL/GenBank/DDBJ databases">
        <authorList>
            <person name="Ferguson B K."/>
        </authorList>
    </citation>
    <scope>NUCLEOTIDE SEQUENCE [LARGE SCALE GENOMIC DNA]</scope>
</reference>
<protein>
    <submittedName>
        <fullName evidence="2">Uncharacterized protein</fullName>
    </submittedName>
</protein>
<evidence type="ECO:0000313" key="2">
    <source>
        <dbReference type="EMBL" id="CAB0034567.1"/>
    </source>
</evidence>
<dbReference type="EMBL" id="CADCXV010000747">
    <property type="protein sequence ID" value="CAB0034567.1"/>
    <property type="molecule type" value="Genomic_DNA"/>
</dbReference>
<evidence type="ECO:0000256" key="1">
    <source>
        <dbReference type="SAM" id="Coils"/>
    </source>
</evidence>
<keyword evidence="3" id="KW-1185">Reference proteome</keyword>
<proteinExistence type="predicted"/>
<sequence length="449" mass="52029">MLVAAFISGSTGRYDAKFVAELESEADKYSKRYKPTTKFPKDFFKERRSRFVFIGNTGPEMLQFIFYALQKLKPVKNGTTITGWVPEDRQYTGNIIRNTGIQYDAEYRVHELMQRLAAYVHFKVTDEYPRPTEINPCEYFTKDRKVVKCIFWDEFQPVVSSTTKTKPKSDPKERVKLFDAQTQTDKVSPMELAAIRAHVTATEAVTQHQLVIEPNHFSIRYNPFIISTCRLETLQRRREQIRSAKEKINETVEKLMASFVLLDEEEERLKVNLAEINDEIERENFEKEEARRIVEEKVRADKLLARQKNEALARKAEEEAATARKRQAAIAFVTKPPNVRHKDVVEQQPDEPIMNVHKQQPTGPPKEMTGLIVGAEAEAVMQAAVNCWKYQKILWSSKIRGPGYNRPYKVYRKNAIRQLQKASLSKIMSYGIDNVEALKLKKEVKNTKT</sequence>
<evidence type="ECO:0000313" key="3">
    <source>
        <dbReference type="Proteomes" id="UP000479190"/>
    </source>
</evidence>
<accession>A0A6H5I9D1</accession>
<dbReference type="Proteomes" id="UP000479190">
    <property type="component" value="Unassembled WGS sequence"/>
</dbReference>
<dbReference type="AlphaFoldDB" id="A0A6H5I9D1"/>
<feature type="coiled-coil region" evidence="1">
    <location>
        <begin position="231"/>
        <end position="326"/>
    </location>
</feature>
<organism evidence="2 3">
    <name type="scientific">Trichogramma brassicae</name>
    <dbReference type="NCBI Taxonomy" id="86971"/>
    <lineage>
        <taxon>Eukaryota</taxon>
        <taxon>Metazoa</taxon>
        <taxon>Ecdysozoa</taxon>
        <taxon>Arthropoda</taxon>
        <taxon>Hexapoda</taxon>
        <taxon>Insecta</taxon>
        <taxon>Pterygota</taxon>
        <taxon>Neoptera</taxon>
        <taxon>Endopterygota</taxon>
        <taxon>Hymenoptera</taxon>
        <taxon>Apocrita</taxon>
        <taxon>Proctotrupomorpha</taxon>
        <taxon>Chalcidoidea</taxon>
        <taxon>Trichogrammatidae</taxon>
        <taxon>Trichogramma</taxon>
    </lineage>
</organism>
<keyword evidence="1" id="KW-0175">Coiled coil</keyword>